<evidence type="ECO:0000256" key="1">
    <source>
        <dbReference type="ARBA" id="ARBA00022614"/>
    </source>
</evidence>
<reference evidence="4 5" key="1">
    <citation type="submission" date="2009-04" db="EMBL/GenBank/DDBJ databases">
        <authorList>
            <person name="Sebastian Y."/>
            <person name="Madupu R."/>
            <person name="Durkin A.S."/>
            <person name="Torralba M."/>
            <person name="Methe B."/>
            <person name="Sutton G.G."/>
            <person name="Strausberg R.L."/>
            <person name="Nelson K.E."/>
        </authorList>
    </citation>
    <scope>NUCLEOTIDE SEQUENCE [LARGE SCALE GENOMIC DNA]</scope>
    <source>
        <strain evidence="4 5">60-3</strain>
    </source>
</reference>
<dbReference type="Pfam" id="PF00560">
    <property type="entry name" value="LRR_1"/>
    <property type="match status" value="2"/>
</dbReference>
<dbReference type="SUPFAM" id="SSF52058">
    <property type="entry name" value="L domain-like"/>
    <property type="match status" value="2"/>
</dbReference>
<accession>C2MCE9</accession>
<dbReference type="AlphaFoldDB" id="C2MCE9"/>
<keyword evidence="2" id="KW-0677">Repeat</keyword>
<name>C2MCE9_9PORP</name>
<dbReference type="OrthoDB" id="1072268at2"/>
<evidence type="ECO:0000313" key="5">
    <source>
        <dbReference type="Proteomes" id="UP000003303"/>
    </source>
</evidence>
<dbReference type="InterPro" id="IPR001611">
    <property type="entry name" value="Leu-rich_rpt"/>
</dbReference>
<evidence type="ECO:0000256" key="2">
    <source>
        <dbReference type="ARBA" id="ARBA00022737"/>
    </source>
</evidence>
<keyword evidence="3" id="KW-0732">Signal</keyword>
<dbReference type="RefSeq" id="WP_007365539.1">
    <property type="nucleotide sequence ID" value="NZ_ACLR01000174.1"/>
</dbReference>
<keyword evidence="1" id="KW-0433">Leucine-rich repeat</keyword>
<evidence type="ECO:0000256" key="3">
    <source>
        <dbReference type="SAM" id="SignalP"/>
    </source>
</evidence>
<protein>
    <submittedName>
        <fullName evidence="4">Leucine Rich Repeat protein</fullName>
    </submittedName>
</protein>
<dbReference type="PANTHER" id="PTHR45617:SF169">
    <property type="entry name" value="LRRCT DOMAIN-CONTAINING PROTEIN"/>
    <property type="match status" value="1"/>
</dbReference>
<dbReference type="PANTHER" id="PTHR45617">
    <property type="entry name" value="LEUCINE RICH REPEAT FAMILY PROTEIN"/>
    <property type="match status" value="1"/>
</dbReference>
<dbReference type="PROSITE" id="PS51450">
    <property type="entry name" value="LRR"/>
    <property type="match status" value="2"/>
</dbReference>
<keyword evidence="5" id="KW-1185">Reference proteome</keyword>
<feature type="chain" id="PRO_5002916473" evidence="3">
    <location>
        <begin position="22"/>
        <end position="976"/>
    </location>
</feature>
<dbReference type="InterPro" id="IPR032675">
    <property type="entry name" value="LRR_dom_sf"/>
</dbReference>
<proteinExistence type="predicted"/>
<feature type="signal peptide" evidence="3">
    <location>
        <begin position="1"/>
        <end position="21"/>
    </location>
</feature>
<dbReference type="STRING" id="596327.PORUE0001_0914"/>
<sequence>MNILKHLFFLASLGIATCATAQSTAESITITPTGQYSELTGYISGEQLWIDLNGNRTLDSGEAVQSGKKMVKALQNNHFPLTIYGKTITELILQNSETPDQIKAIDLTAAHSLTKLNLRGNPIVGELSLQSCPSIAEVNLRETMLEVINATACYSLTHLYASDSPKLHSLLLSDCNRLSWLEADRCALQNPILKGAISLSSIHLDDNELTELNIPMACSNLKVVSVSNNPNLKELSIRALATVTGLYASRCGLTAIDLSRGALLESVDLSCNELRELTLHVNQTRLKELRIYQNDFSLERMKQLVSTLPADDKSREEKRLIAINTQGITPREANVCSKSVVSLANSLGWDVYDYHGGVEQLYAGSSDPKIDPTKEGFIITTQQQRGGELSLDLKGSNLFIDLNGNNLCDPGESLQVGHNRITLSERNIVTIYGSDITEVRIPNGQLKGVDLAQAPHIESLDLSHNLLEFVDLSAQQQLKELDLSHNHLRSLLLPSRAPMNKLTLAFNQISSIELPAYHDLQELWLSNNRLTSFNLLALKSLQELHVEVNKIDLIAMRELVSQLPTKATSETKCKLYAVDTTAPDEGNHISKSMVTSARSKGWSVYNGQTANYEGEPDQKLGEHAERIAITVSSEDPTLLSFFPKGEDCWVDLNGNDSYDPGEEIDASTGRKHQIRVVSKQTFTLYGRQITELRINDQAHVSKVDASEAHSIELLWVRDNDLSEIILPKGKTLKNLDLSNNKLSGDIDLRPYTALEKLFLVTNAYQSVAVSGLQQLKVLSLSENKLSTIDLTGCDNLQELYLASNQFASVDCSHLHKLETLSVFRNQIKRQAMQQLIDGLNDIAPSSKIRGKIFNVSYVTRDGQPSLEEHNELTPEQIKLAEQKQWTVNGWKEGGGVIVITALQECATPSEDALTWYPIESGWVVAPQHLDGTTILSVFSPEGTLIYRGLANQILEIHTPLHKALLVYGDQRYLLIR</sequence>
<dbReference type="PRINTS" id="PR00019">
    <property type="entry name" value="LEURICHRPT"/>
</dbReference>
<gene>
    <name evidence="4" type="ORF">PORUE0001_0914</name>
</gene>
<dbReference type="eggNOG" id="COG4886">
    <property type="taxonomic scope" value="Bacteria"/>
</dbReference>
<dbReference type="SMART" id="SM00368">
    <property type="entry name" value="LRR_RI"/>
    <property type="match status" value="5"/>
</dbReference>
<dbReference type="EMBL" id="ACLR01000174">
    <property type="protein sequence ID" value="EEK16602.1"/>
    <property type="molecule type" value="Genomic_DNA"/>
</dbReference>
<comment type="caution">
    <text evidence="4">The sequence shown here is derived from an EMBL/GenBank/DDBJ whole genome shotgun (WGS) entry which is preliminary data.</text>
</comment>
<dbReference type="Proteomes" id="UP000003303">
    <property type="component" value="Unassembled WGS sequence"/>
</dbReference>
<dbReference type="Pfam" id="PF13855">
    <property type="entry name" value="LRR_8"/>
    <property type="match status" value="1"/>
</dbReference>
<evidence type="ECO:0000313" key="4">
    <source>
        <dbReference type="EMBL" id="EEK16602.1"/>
    </source>
</evidence>
<organism evidence="4 5">
    <name type="scientific">Porphyromonas uenonis 60-3</name>
    <dbReference type="NCBI Taxonomy" id="596327"/>
    <lineage>
        <taxon>Bacteria</taxon>
        <taxon>Pseudomonadati</taxon>
        <taxon>Bacteroidota</taxon>
        <taxon>Bacteroidia</taxon>
        <taxon>Bacteroidales</taxon>
        <taxon>Porphyromonadaceae</taxon>
        <taxon>Porphyromonas</taxon>
    </lineage>
</organism>
<dbReference type="Gene3D" id="3.80.10.10">
    <property type="entry name" value="Ribonuclease Inhibitor"/>
    <property type="match status" value="3"/>
</dbReference>